<evidence type="ECO:0000313" key="1">
    <source>
        <dbReference type="EMBL" id="MCX7579642.1"/>
    </source>
</evidence>
<evidence type="ECO:0000313" key="2">
    <source>
        <dbReference type="Proteomes" id="UP001080333"/>
    </source>
</evidence>
<name>A0A9X3EAT0_9LACO</name>
<comment type="caution">
    <text evidence="1">The sequence shown here is derived from an EMBL/GenBank/DDBJ whole genome shotgun (WGS) entry which is preliminary data.</text>
</comment>
<reference evidence="1" key="1">
    <citation type="submission" date="2018-08" db="EMBL/GenBank/DDBJ databases">
        <title>Draft genome sequences of Leuconostoc spp. and Weissella spp. with biocontrol potential.</title>
        <authorList>
            <person name="Lo R."/>
            <person name="Ho V.T.T."/>
            <person name="Turner M.S."/>
        </authorList>
    </citation>
    <scope>NUCLEOTIDE SEQUENCE</scope>
    <source>
        <strain evidence="1">156</strain>
    </source>
</reference>
<accession>A0A9X3EAT0</accession>
<sequence length="113" mass="13517">MKKLTEISSELTIEDVRANVDYFYNRSMEISKLVNKNRRMAKAEYIDLRKQRDEALKVLEYSSIQQVVKENHAWASYLIYLVNMTFISNTYDNLDTNLDEFSQARSRFERFVD</sequence>
<organism evidence="1 2">
    <name type="scientific">Leuconostoc falkenbergense</name>
    <dbReference type="NCBI Taxonomy" id="2766470"/>
    <lineage>
        <taxon>Bacteria</taxon>
        <taxon>Bacillati</taxon>
        <taxon>Bacillota</taxon>
        <taxon>Bacilli</taxon>
        <taxon>Lactobacillales</taxon>
        <taxon>Lactobacillaceae</taxon>
        <taxon>Leuconostoc</taxon>
    </lineage>
</organism>
<dbReference type="RefSeq" id="WP_267287338.1">
    <property type="nucleotide sequence ID" value="NZ_QVOQ01000022.1"/>
</dbReference>
<dbReference type="AlphaFoldDB" id="A0A9X3EAT0"/>
<dbReference type="EMBL" id="QVOQ01000022">
    <property type="protein sequence ID" value="MCX7579642.1"/>
    <property type="molecule type" value="Genomic_DNA"/>
</dbReference>
<gene>
    <name evidence="1" type="ORF">D0502_09640</name>
</gene>
<proteinExistence type="predicted"/>
<dbReference type="Proteomes" id="UP001080333">
    <property type="component" value="Unassembled WGS sequence"/>
</dbReference>
<protein>
    <submittedName>
        <fullName evidence="1">Uncharacterized protein</fullName>
    </submittedName>
</protein>